<protein>
    <submittedName>
        <fullName evidence="2">Uncharacterized protein</fullName>
    </submittedName>
</protein>
<comment type="caution">
    <text evidence="2">The sequence shown here is derived from an EMBL/GenBank/DDBJ whole genome shotgun (WGS) entry which is preliminary data.</text>
</comment>
<keyword evidence="1" id="KW-0472">Membrane</keyword>
<organism evidence="2 3">
    <name type="scientific">Zasmidium cellare</name>
    <name type="common">Wine cellar mold</name>
    <name type="synonym">Racodium cellare</name>
    <dbReference type="NCBI Taxonomy" id="395010"/>
    <lineage>
        <taxon>Eukaryota</taxon>
        <taxon>Fungi</taxon>
        <taxon>Dikarya</taxon>
        <taxon>Ascomycota</taxon>
        <taxon>Pezizomycotina</taxon>
        <taxon>Dothideomycetes</taxon>
        <taxon>Dothideomycetidae</taxon>
        <taxon>Mycosphaerellales</taxon>
        <taxon>Mycosphaerellaceae</taxon>
        <taxon>Zasmidium</taxon>
    </lineage>
</organism>
<feature type="transmembrane region" description="Helical" evidence="1">
    <location>
        <begin position="191"/>
        <end position="214"/>
    </location>
</feature>
<evidence type="ECO:0000313" key="2">
    <source>
        <dbReference type="EMBL" id="KAK4496215.1"/>
    </source>
</evidence>
<reference evidence="2 3" key="1">
    <citation type="journal article" date="2023" name="G3 (Bethesda)">
        <title>A chromosome-level genome assembly of Zasmidium syzygii isolated from banana leaves.</title>
        <authorList>
            <person name="van Westerhoven A.C."/>
            <person name="Mehrabi R."/>
            <person name="Talebi R."/>
            <person name="Steentjes M.B.F."/>
            <person name="Corcolon B."/>
            <person name="Chong P.A."/>
            <person name="Kema G.H.J."/>
            <person name="Seidl M.F."/>
        </authorList>
    </citation>
    <scope>NUCLEOTIDE SEQUENCE [LARGE SCALE GENOMIC DNA]</scope>
    <source>
        <strain evidence="2 3">P124</strain>
    </source>
</reference>
<name>A0ABR0E491_ZASCE</name>
<accession>A0ABR0E491</accession>
<dbReference type="Proteomes" id="UP001305779">
    <property type="component" value="Unassembled WGS sequence"/>
</dbReference>
<evidence type="ECO:0000313" key="3">
    <source>
        <dbReference type="Proteomes" id="UP001305779"/>
    </source>
</evidence>
<feature type="transmembrane region" description="Helical" evidence="1">
    <location>
        <begin position="220"/>
        <end position="244"/>
    </location>
</feature>
<keyword evidence="1" id="KW-0812">Transmembrane</keyword>
<sequence>MNMTTPTAYGAAELNAHEVYAGAILWLPPLADAGNGDRELWVIDFVPMTTFNRHPEGIASLWNVEDQKRYLSIEPAALHPVFNFRLQYKYGLVSNRGSNVCLKTIYKMQWRDAQKFYDGHGAASREPWALTEESMERLMEKFSEYTKGSANGAVYEAGKQYCFSKTEVKVLKRQVRRQEWMYCRELTRSFAWLWSMVLLRVAWPLLVVLLRAAYVQELAIAVYLLALLACSYLAGLERCLFWAFHWVRWARQYAFHGLTRAVRKGDEVLHYVNR</sequence>
<gene>
    <name evidence="2" type="ORF">PRZ48_012195</name>
</gene>
<evidence type="ECO:0000256" key="1">
    <source>
        <dbReference type="SAM" id="Phobius"/>
    </source>
</evidence>
<keyword evidence="1" id="KW-1133">Transmembrane helix</keyword>
<proteinExistence type="predicted"/>
<dbReference type="EMBL" id="JAXOVC010000010">
    <property type="protein sequence ID" value="KAK4496215.1"/>
    <property type="molecule type" value="Genomic_DNA"/>
</dbReference>
<keyword evidence="3" id="KW-1185">Reference proteome</keyword>